<protein>
    <submittedName>
        <fullName evidence="1">Uncharacterized protein</fullName>
    </submittedName>
</protein>
<dbReference type="AlphaFoldDB" id="A0ABD3CXH6"/>
<comment type="caution">
    <text evidence="1">The sequence shown here is derived from an EMBL/GenBank/DDBJ whole genome shotgun (WGS) entry which is preliminary data.</text>
</comment>
<proteinExistence type="predicted"/>
<evidence type="ECO:0000313" key="2">
    <source>
        <dbReference type="Proteomes" id="UP001632038"/>
    </source>
</evidence>
<evidence type="ECO:0000313" key="1">
    <source>
        <dbReference type="EMBL" id="KAL3633340.1"/>
    </source>
</evidence>
<accession>A0ABD3CXH6</accession>
<sequence length="50" mass="5994">MHMIPHSRYTQYKLAHAEHMICAVFFLFMRWHDSSINLLSCIIILFRAIS</sequence>
<dbReference type="Proteomes" id="UP001632038">
    <property type="component" value="Unassembled WGS sequence"/>
</dbReference>
<organism evidence="1 2">
    <name type="scientific">Castilleja foliolosa</name>
    <dbReference type="NCBI Taxonomy" id="1961234"/>
    <lineage>
        <taxon>Eukaryota</taxon>
        <taxon>Viridiplantae</taxon>
        <taxon>Streptophyta</taxon>
        <taxon>Embryophyta</taxon>
        <taxon>Tracheophyta</taxon>
        <taxon>Spermatophyta</taxon>
        <taxon>Magnoliopsida</taxon>
        <taxon>eudicotyledons</taxon>
        <taxon>Gunneridae</taxon>
        <taxon>Pentapetalae</taxon>
        <taxon>asterids</taxon>
        <taxon>lamiids</taxon>
        <taxon>Lamiales</taxon>
        <taxon>Orobanchaceae</taxon>
        <taxon>Pedicularideae</taxon>
        <taxon>Castillejinae</taxon>
        <taxon>Castilleja</taxon>
    </lineage>
</organism>
<dbReference type="EMBL" id="JAVIJP010000030">
    <property type="protein sequence ID" value="KAL3633340.1"/>
    <property type="molecule type" value="Genomic_DNA"/>
</dbReference>
<reference evidence="2" key="1">
    <citation type="journal article" date="2024" name="IScience">
        <title>Strigolactones Initiate the Formation of Haustorium-like Structures in Castilleja.</title>
        <authorList>
            <person name="Buerger M."/>
            <person name="Peterson D."/>
            <person name="Chory J."/>
        </authorList>
    </citation>
    <scope>NUCLEOTIDE SEQUENCE [LARGE SCALE GENOMIC DNA]</scope>
</reference>
<name>A0ABD3CXH6_9LAMI</name>
<gene>
    <name evidence="1" type="ORF">CASFOL_022867</name>
</gene>
<keyword evidence="2" id="KW-1185">Reference proteome</keyword>